<dbReference type="KEGG" id="hss:J7656_01505"/>
<dbReference type="InterPro" id="IPR003594">
    <property type="entry name" value="HATPase_dom"/>
</dbReference>
<dbReference type="SMART" id="SM00388">
    <property type="entry name" value="HisKA"/>
    <property type="match status" value="1"/>
</dbReference>
<evidence type="ECO:0000256" key="5">
    <source>
        <dbReference type="ARBA" id="ARBA00022777"/>
    </source>
</evidence>
<dbReference type="SUPFAM" id="SSF55785">
    <property type="entry name" value="PYP-like sensor domain (PAS domain)"/>
    <property type="match status" value="1"/>
</dbReference>
<dbReference type="PANTHER" id="PTHR42878">
    <property type="entry name" value="TWO-COMPONENT HISTIDINE KINASE"/>
    <property type="match status" value="1"/>
</dbReference>
<feature type="transmembrane region" description="Helical" evidence="7">
    <location>
        <begin position="100"/>
        <end position="116"/>
    </location>
</feature>
<dbReference type="InterPro" id="IPR003661">
    <property type="entry name" value="HisK_dim/P_dom"/>
</dbReference>
<proteinExistence type="predicted"/>
<sequence>MIDVSLTAPLAALAAAVAAGATVATFEYRDEPGGLAAVAFMGAIFWWSAGLFGEAVAATEAGKVFWLNVQYPATAVVPVAAVAFVASYLGYDAWISRRRLLVLAAPLAALTLLSWTNDYHGLVRTGTDLVAYGSETVLVRELGPAWWAGWLYSQCLLVATFATLAYGVYDSAPAFRASAGLLLVGAGAPWAAQFVVLGGGPAFRPELLFVLTGVAFTVAVRRGRTLGVTPVARQVTLEAVPDPIVVVDRSGRIADTNPAARAWLGDDVAVGAAAADALASAPEVHAAYRRGAAPDEPLPVEVDGETRFVSLSAVPLPTLGSRSQGTVLLLRDVTDSERNRRDLEVANDRLQTLTHALAHDIKNPLAVADGFTDLATAGDEAAIERVEGAHDRIFEIVDETLAAVDHPDPDEAAEPFSFAALAEEAWRTAETGTATLTVAGDGSYAADEAAARSVLENLFRNAAVHAGTGPTVTAVALDGGFAVIDDGPGIPPAERDRVFERGYTTADDGTGIGLASVATLAASHGWTVGAGRGRGETDAIPDGGTTDVGDGAAFVVGFGDRPVEEIAVSVVADPDALVAPSGALASGEQ</sequence>
<dbReference type="Gene3D" id="3.30.450.20">
    <property type="entry name" value="PAS domain"/>
    <property type="match status" value="1"/>
</dbReference>
<evidence type="ECO:0000313" key="10">
    <source>
        <dbReference type="Proteomes" id="UP000679341"/>
    </source>
</evidence>
<dbReference type="InterPro" id="IPR036890">
    <property type="entry name" value="HATPase_C_sf"/>
</dbReference>
<dbReference type="GeneID" id="64826175"/>
<dbReference type="InterPro" id="IPR013656">
    <property type="entry name" value="PAS_4"/>
</dbReference>
<feature type="domain" description="Histidine kinase" evidence="8">
    <location>
        <begin position="356"/>
        <end position="546"/>
    </location>
</feature>
<name>A0A8T8LMI4_9EURY</name>
<protein>
    <recommendedName>
        <fullName evidence="2">histidine kinase</fullName>
        <ecNumber evidence="2">2.7.13.3</ecNumber>
    </recommendedName>
</protein>
<dbReference type="SUPFAM" id="SSF47384">
    <property type="entry name" value="Homodimeric domain of signal transducing histidine kinase"/>
    <property type="match status" value="1"/>
</dbReference>
<dbReference type="PRINTS" id="PR00344">
    <property type="entry name" value="BCTRLSENSOR"/>
</dbReference>
<dbReference type="Pfam" id="PF08448">
    <property type="entry name" value="PAS_4"/>
    <property type="match status" value="1"/>
</dbReference>
<dbReference type="InterPro" id="IPR035965">
    <property type="entry name" value="PAS-like_dom_sf"/>
</dbReference>
<dbReference type="Pfam" id="PF02518">
    <property type="entry name" value="HATPase_c"/>
    <property type="match status" value="1"/>
</dbReference>
<dbReference type="OrthoDB" id="8127at2157"/>
<dbReference type="AlphaFoldDB" id="A0A8T8LMI4"/>
<keyword evidence="10" id="KW-1185">Reference proteome</keyword>
<dbReference type="GO" id="GO:0030295">
    <property type="term" value="F:protein kinase activator activity"/>
    <property type="evidence" value="ECO:0007669"/>
    <property type="project" value="TreeGrafter"/>
</dbReference>
<comment type="catalytic activity">
    <reaction evidence="1">
        <text>ATP + protein L-histidine = ADP + protein N-phospho-L-histidine.</text>
        <dbReference type="EC" id="2.7.13.3"/>
    </reaction>
</comment>
<evidence type="ECO:0000313" key="9">
    <source>
        <dbReference type="EMBL" id="QUO48065.1"/>
    </source>
</evidence>
<feature type="transmembrane region" description="Helical" evidence="7">
    <location>
        <begin position="181"/>
        <end position="203"/>
    </location>
</feature>
<dbReference type="GO" id="GO:0007234">
    <property type="term" value="P:osmosensory signaling via phosphorelay pathway"/>
    <property type="evidence" value="ECO:0007669"/>
    <property type="project" value="TreeGrafter"/>
</dbReference>
<dbReference type="SUPFAM" id="SSF55874">
    <property type="entry name" value="ATPase domain of HSP90 chaperone/DNA topoisomerase II/histidine kinase"/>
    <property type="match status" value="1"/>
</dbReference>
<dbReference type="InterPro" id="IPR004358">
    <property type="entry name" value="Sig_transdc_His_kin-like_C"/>
</dbReference>
<dbReference type="EMBL" id="CP073695">
    <property type="protein sequence ID" value="QUO48065.1"/>
    <property type="molecule type" value="Genomic_DNA"/>
</dbReference>
<evidence type="ECO:0000256" key="7">
    <source>
        <dbReference type="SAM" id="Phobius"/>
    </source>
</evidence>
<keyword evidence="4" id="KW-0808">Transferase</keyword>
<evidence type="ECO:0000259" key="8">
    <source>
        <dbReference type="PROSITE" id="PS50109"/>
    </source>
</evidence>
<keyword evidence="3" id="KW-0597">Phosphoprotein</keyword>
<keyword evidence="7" id="KW-1133">Transmembrane helix</keyword>
<evidence type="ECO:0000256" key="6">
    <source>
        <dbReference type="ARBA" id="ARBA00023136"/>
    </source>
</evidence>
<reference evidence="9 10" key="1">
    <citation type="submission" date="2021-03" db="EMBL/GenBank/DDBJ databases">
        <title>Halorubrum sodomense MBLA0099, Whole genome shotgun sequencing.</title>
        <authorList>
            <person name="Seo M.-J."/>
            <person name="Cho E.-S."/>
            <person name="Hwang C.Y."/>
        </authorList>
    </citation>
    <scope>NUCLEOTIDE SEQUENCE [LARGE SCALE GENOMIC DNA]</scope>
    <source>
        <strain evidence="9 10">MBLA0099</strain>
    </source>
</reference>
<dbReference type="InterPro" id="IPR050351">
    <property type="entry name" value="BphY/WalK/GraS-like"/>
</dbReference>
<accession>A0A8T8LMI4</accession>
<evidence type="ECO:0000256" key="1">
    <source>
        <dbReference type="ARBA" id="ARBA00000085"/>
    </source>
</evidence>
<evidence type="ECO:0000256" key="4">
    <source>
        <dbReference type="ARBA" id="ARBA00022679"/>
    </source>
</evidence>
<dbReference type="CDD" id="cd00075">
    <property type="entry name" value="HATPase"/>
    <property type="match status" value="1"/>
</dbReference>
<dbReference type="InterPro" id="IPR036097">
    <property type="entry name" value="HisK_dim/P_sf"/>
</dbReference>
<dbReference type="EC" id="2.7.13.3" evidence="2"/>
<gene>
    <name evidence="9" type="ORF">J7656_01505</name>
</gene>
<dbReference type="GO" id="GO:0016020">
    <property type="term" value="C:membrane"/>
    <property type="evidence" value="ECO:0007669"/>
    <property type="project" value="UniProtKB-SubCell"/>
</dbReference>
<dbReference type="Gene3D" id="3.30.565.10">
    <property type="entry name" value="Histidine kinase-like ATPase, C-terminal domain"/>
    <property type="match status" value="1"/>
</dbReference>
<dbReference type="GO" id="GO:0000155">
    <property type="term" value="F:phosphorelay sensor kinase activity"/>
    <property type="evidence" value="ECO:0007669"/>
    <property type="project" value="InterPro"/>
</dbReference>
<keyword evidence="7" id="KW-0812">Transmembrane</keyword>
<dbReference type="InterPro" id="IPR031621">
    <property type="entry name" value="HisKA_7TM"/>
</dbReference>
<dbReference type="Proteomes" id="UP000679341">
    <property type="component" value="Chromosome"/>
</dbReference>
<dbReference type="PROSITE" id="PS50109">
    <property type="entry name" value="HIS_KIN"/>
    <property type="match status" value="1"/>
</dbReference>
<dbReference type="NCBIfam" id="TIGR00229">
    <property type="entry name" value="sensory_box"/>
    <property type="match status" value="1"/>
</dbReference>
<dbReference type="InterPro" id="IPR000014">
    <property type="entry name" value="PAS"/>
</dbReference>
<dbReference type="CDD" id="cd00082">
    <property type="entry name" value="HisKA"/>
    <property type="match status" value="1"/>
</dbReference>
<dbReference type="Pfam" id="PF16927">
    <property type="entry name" value="HisKA_7TM"/>
    <property type="match status" value="1"/>
</dbReference>
<dbReference type="InterPro" id="IPR005467">
    <property type="entry name" value="His_kinase_dom"/>
</dbReference>
<feature type="transmembrane region" description="Helical" evidence="7">
    <location>
        <begin position="69"/>
        <end position="91"/>
    </location>
</feature>
<organism evidence="9 10">
    <name type="scientific">Halorubrum ruber</name>
    <dbReference type="NCBI Taxonomy" id="2982524"/>
    <lineage>
        <taxon>Archaea</taxon>
        <taxon>Methanobacteriati</taxon>
        <taxon>Methanobacteriota</taxon>
        <taxon>Stenosarchaea group</taxon>
        <taxon>Halobacteria</taxon>
        <taxon>Halobacteriales</taxon>
        <taxon>Haloferacaceae</taxon>
        <taxon>Halorubrum</taxon>
    </lineage>
</organism>
<feature type="transmembrane region" description="Helical" evidence="7">
    <location>
        <begin position="147"/>
        <end position="169"/>
    </location>
</feature>
<feature type="transmembrane region" description="Helical" evidence="7">
    <location>
        <begin position="6"/>
        <end position="26"/>
    </location>
</feature>
<dbReference type="RefSeq" id="WP_211553860.1">
    <property type="nucleotide sequence ID" value="NZ_CP073695.1"/>
</dbReference>
<evidence type="ECO:0000256" key="2">
    <source>
        <dbReference type="ARBA" id="ARBA00012438"/>
    </source>
</evidence>
<keyword evidence="6 7" id="KW-0472">Membrane</keyword>
<dbReference type="GO" id="GO:0000156">
    <property type="term" value="F:phosphorelay response regulator activity"/>
    <property type="evidence" value="ECO:0007669"/>
    <property type="project" value="TreeGrafter"/>
</dbReference>
<keyword evidence="5" id="KW-0418">Kinase</keyword>
<feature type="transmembrane region" description="Helical" evidence="7">
    <location>
        <begin position="33"/>
        <end position="49"/>
    </location>
</feature>
<evidence type="ECO:0000256" key="3">
    <source>
        <dbReference type="ARBA" id="ARBA00022553"/>
    </source>
</evidence>
<dbReference type="SMART" id="SM00387">
    <property type="entry name" value="HATPase_c"/>
    <property type="match status" value="1"/>
</dbReference>
<dbReference type="PANTHER" id="PTHR42878:SF14">
    <property type="entry name" value="OSMOLARITY TWO-COMPONENT SYSTEM PROTEIN SSK1"/>
    <property type="match status" value="1"/>
</dbReference>